<dbReference type="PANTHER" id="PTHR10963:SF55">
    <property type="entry name" value="GLYCOSIDE HYDROLASE FAMILY 16 PROTEIN"/>
    <property type="match status" value="1"/>
</dbReference>
<dbReference type="InterPro" id="IPR013320">
    <property type="entry name" value="ConA-like_dom_sf"/>
</dbReference>
<dbReference type="PROSITE" id="PS50093">
    <property type="entry name" value="PKD"/>
    <property type="match status" value="1"/>
</dbReference>
<dbReference type="Gene3D" id="2.60.40.10">
    <property type="entry name" value="Immunoglobulins"/>
    <property type="match status" value="1"/>
</dbReference>
<dbReference type="GO" id="GO:0004553">
    <property type="term" value="F:hydrolase activity, hydrolyzing O-glycosyl compounds"/>
    <property type="evidence" value="ECO:0007669"/>
    <property type="project" value="InterPro"/>
</dbReference>
<evidence type="ECO:0000313" key="4">
    <source>
        <dbReference type="EMBL" id="QCK14470.1"/>
    </source>
</evidence>
<name>A0A4D7JLU3_9BACT</name>
<dbReference type="PROSITE" id="PS51257">
    <property type="entry name" value="PROKAR_LIPOPROTEIN"/>
    <property type="match status" value="1"/>
</dbReference>
<evidence type="ECO:0000313" key="5">
    <source>
        <dbReference type="Proteomes" id="UP000298616"/>
    </source>
</evidence>
<proteinExistence type="inferred from homology"/>
<dbReference type="EMBL" id="CP028923">
    <property type="protein sequence ID" value="QCK14470.1"/>
    <property type="molecule type" value="Genomic_DNA"/>
</dbReference>
<dbReference type="InterPro" id="IPR035986">
    <property type="entry name" value="PKD_dom_sf"/>
</dbReference>
<evidence type="ECO:0000256" key="1">
    <source>
        <dbReference type="ARBA" id="ARBA00006865"/>
    </source>
</evidence>
<dbReference type="Pfam" id="PF00722">
    <property type="entry name" value="Glyco_hydro_16"/>
    <property type="match status" value="1"/>
</dbReference>
<evidence type="ECO:0000259" key="3">
    <source>
        <dbReference type="PROSITE" id="PS51762"/>
    </source>
</evidence>
<dbReference type="KEGG" id="fpf:DCC35_06810"/>
<dbReference type="CDD" id="cd08023">
    <property type="entry name" value="GH16_laminarinase_like"/>
    <property type="match status" value="1"/>
</dbReference>
<reference evidence="4 5" key="1">
    <citation type="submission" date="2018-04" db="EMBL/GenBank/DDBJ databases">
        <title>Complete genome uncultured novel isolate.</title>
        <authorList>
            <person name="Merlino G."/>
        </authorList>
    </citation>
    <scope>NUCLEOTIDE SEQUENCE [LARGE SCALE GENOMIC DNA]</scope>
    <source>
        <strain evidence="5">R1DC9</strain>
    </source>
</reference>
<feature type="domain" description="PKD" evidence="2">
    <location>
        <begin position="58"/>
        <end position="109"/>
    </location>
</feature>
<dbReference type="Gene3D" id="2.60.120.200">
    <property type="match status" value="1"/>
</dbReference>
<protein>
    <submittedName>
        <fullName evidence="4">Glycoside hydrolase</fullName>
    </submittedName>
</protein>
<keyword evidence="4" id="KW-0378">Hydrolase</keyword>
<dbReference type="SUPFAM" id="SSF49299">
    <property type="entry name" value="PKD domain"/>
    <property type="match status" value="1"/>
</dbReference>
<dbReference type="Proteomes" id="UP000298616">
    <property type="component" value="Chromosome"/>
</dbReference>
<accession>A0A4D7JLU3</accession>
<dbReference type="InterPro" id="IPR050546">
    <property type="entry name" value="Glycosyl_Hydrlase_16"/>
</dbReference>
<dbReference type="InterPro" id="IPR022409">
    <property type="entry name" value="PKD/Chitinase_dom"/>
</dbReference>
<keyword evidence="5" id="KW-1185">Reference proteome</keyword>
<dbReference type="SUPFAM" id="SSF49899">
    <property type="entry name" value="Concanavalin A-like lectins/glucanases"/>
    <property type="match status" value="1"/>
</dbReference>
<dbReference type="GO" id="GO:0005975">
    <property type="term" value="P:carbohydrate metabolic process"/>
    <property type="evidence" value="ECO:0007669"/>
    <property type="project" value="InterPro"/>
</dbReference>
<dbReference type="SMART" id="SM00089">
    <property type="entry name" value="PKD"/>
    <property type="match status" value="1"/>
</dbReference>
<dbReference type="OrthoDB" id="9776255at2"/>
<dbReference type="InterPro" id="IPR000601">
    <property type="entry name" value="PKD_dom"/>
</dbReference>
<gene>
    <name evidence="4" type="ORF">DCC35_06810</name>
</gene>
<evidence type="ECO:0000259" key="2">
    <source>
        <dbReference type="PROSITE" id="PS50093"/>
    </source>
</evidence>
<sequence length="361" mass="40110">MRKILSLILVSVTLLACEEDSNGPSAQPPSNLVVTVDKSNITDGVINVEATADMANFYQFDFGDGNGLVRDDDGKITHTYAENGTYTLEVRANATSSVYINHTEEITIEKGDVVIPDDGYTTPLSYDGYTLVWQDEFDGTTLSSDWTHEIGTGSNGWGNNELQYYRSQNTTVADGYLTIEAREESFSGQNYTSSRIVTMSNQSFQYGRIDIRALMPEGQGIWPALWMLGSNFPTVGWPSCGEIDIMEMVGGSENTVHGTIHWDHDGTKADYSGSKTLTSGTLADKFHVFSIIWDETSIKWYIDDTKYHEADITPAQLSEFHENFFFIFNVAVGGNWPGNPDASTTFPQQMIVDYVRVFQAN</sequence>
<dbReference type="CDD" id="cd00146">
    <property type="entry name" value="PKD"/>
    <property type="match status" value="1"/>
</dbReference>
<dbReference type="AlphaFoldDB" id="A0A4D7JLU3"/>
<dbReference type="InterPro" id="IPR013783">
    <property type="entry name" value="Ig-like_fold"/>
</dbReference>
<feature type="domain" description="GH16" evidence="3">
    <location>
        <begin position="115"/>
        <end position="361"/>
    </location>
</feature>
<organism evidence="4 5">
    <name type="scientific">Mangrovivirga cuniculi</name>
    <dbReference type="NCBI Taxonomy" id="2715131"/>
    <lineage>
        <taxon>Bacteria</taxon>
        <taxon>Pseudomonadati</taxon>
        <taxon>Bacteroidota</taxon>
        <taxon>Cytophagia</taxon>
        <taxon>Cytophagales</taxon>
        <taxon>Mangrovivirgaceae</taxon>
        <taxon>Mangrovivirga</taxon>
    </lineage>
</organism>
<dbReference type="Pfam" id="PF18911">
    <property type="entry name" value="PKD_4"/>
    <property type="match status" value="1"/>
</dbReference>
<comment type="similarity">
    <text evidence="1">Belongs to the glycosyl hydrolase 16 family.</text>
</comment>
<dbReference type="PANTHER" id="PTHR10963">
    <property type="entry name" value="GLYCOSYL HYDROLASE-RELATED"/>
    <property type="match status" value="1"/>
</dbReference>
<dbReference type="InterPro" id="IPR000757">
    <property type="entry name" value="Beta-glucanase-like"/>
</dbReference>
<dbReference type="PROSITE" id="PS51762">
    <property type="entry name" value="GH16_2"/>
    <property type="match status" value="1"/>
</dbReference>
<dbReference type="RefSeq" id="WP_137090060.1">
    <property type="nucleotide sequence ID" value="NZ_CP028923.1"/>
</dbReference>